<evidence type="ECO:0000256" key="5">
    <source>
        <dbReference type="ARBA" id="ARBA00023242"/>
    </source>
</evidence>
<organism evidence="8">
    <name type="scientific">Physcomitrium patens</name>
    <name type="common">Spreading-leaved earth moss</name>
    <name type="synonym">Physcomitrella patens</name>
    <dbReference type="NCBI Taxonomy" id="3218"/>
    <lineage>
        <taxon>Eukaryota</taxon>
        <taxon>Viridiplantae</taxon>
        <taxon>Streptophyta</taxon>
        <taxon>Embryophyta</taxon>
        <taxon>Bryophyta</taxon>
        <taxon>Bryophytina</taxon>
        <taxon>Bryopsida</taxon>
        <taxon>Funariidae</taxon>
        <taxon>Funariales</taxon>
        <taxon>Funariaceae</taxon>
        <taxon>Physcomitrium</taxon>
    </lineage>
</organism>
<dbReference type="Gramene" id="Pp3c2_14120V3.3">
    <property type="protein sequence ID" value="Pp3c2_14120V3.3"/>
    <property type="gene ID" value="Pp3c2_14120"/>
</dbReference>
<evidence type="ECO:0000256" key="7">
    <source>
        <dbReference type="SAM" id="MobiDB-lite"/>
    </source>
</evidence>
<dbReference type="PaxDb" id="3218-PP1S30_145V6.1"/>
<dbReference type="InterPro" id="IPR011082">
    <property type="entry name" value="Exosome-assoc_fac/DNA_repair"/>
</dbReference>
<evidence type="ECO:0000313" key="8">
    <source>
        <dbReference type="EMBL" id="PNR59871.1"/>
    </source>
</evidence>
<dbReference type="InterPro" id="IPR007146">
    <property type="entry name" value="Sas10/Utp3/C1D"/>
</dbReference>
<dbReference type="GeneID" id="112294702"/>
<dbReference type="eggNOG" id="KOG4835">
    <property type="taxonomic scope" value="Eukaryota"/>
</dbReference>
<reference evidence="8 10" key="1">
    <citation type="journal article" date="2008" name="Science">
        <title>The Physcomitrella genome reveals evolutionary insights into the conquest of land by plants.</title>
        <authorList>
            <person name="Rensing S."/>
            <person name="Lang D."/>
            <person name="Zimmer A."/>
            <person name="Terry A."/>
            <person name="Salamov A."/>
            <person name="Shapiro H."/>
            <person name="Nishiyama T."/>
            <person name="Perroud P.-F."/>
            <person name="Lindquist E."/>
            <person name="Kamisugi Y."/>
            <person name="Tanahashi T."/>
            <person name="Sakakibara K."/>
            <person name="Fujita T."/>
            <person name="Oishi K."/>
            <person name="Shin-I T."/>
            <person name="Kuroki Y."/>
            <person name="Toyoda A."/>
            <person name="Suzuki Y."/>
            <person name="Hashimoto A."/>
            <person name="Yamaguchi K."/>
            <person name="Sugano A."/>
            <person name="Kohara Y."/>
            <person name="Fujiyama A."/>
            <person name="Anterola A."/>
            <person name="Aoki S."/>
            <person name="Ashton N."/>
            <person name="Barbazuk W.B."/>
            <person name="Barker E."/>
            <person name="Bennetzen J."/>
            <person name="Bezanilla M."/>
            <person name="Blankenship R."/>
            <person name="Cho S.H."/>
            <person name="Dutcher S."/>
            <person name="Estelle M."/>
            <person name="Fawcett J.A."/>
            <person name="Gundlach H."/>
            <person name="Hanada K."/>
            <person name="Heyl A."/>
            <person name="Hicks K.A."/>
            <person name="Hugh J."/>
            <person name="Lohr M."/>
            <person name="Mayer K."/>
            <person name="Melkozernov A."/>
            <person name="Murata T."/>
            <person name="Nelson D."/>
            <person name="Pils B."/>
            <person name="Prigge M."/>
            <person name="Reiss B."/>
            <person name="Renner T."/>
            <person name="Rombauts S."/>
            <person name="Rushton P."/>
            <person name="Sanderfoot A."/>
            <person name="Schween G."/>
            <person name="Shiu S.-H."/>
            <person name="Stueber K."/>
            <person name="Theodoulou F.L."/>
            <person name="Tu H."/>
            <person name="Van de Peer Y."/>
            <person name="Verrier P.J."/>
            <person name="Waters E."/>
            <person name="Wood A."/>
            <person name="Yang L."/>
            <person name="Cove D."/>
            <person name="Cuming A."/>
            <person name="Hasebe M."/>
            <person name="Lucas S."/>
            <person name="Mishler D.B."/>
            <person name="Reski R."/>
            <person name="Grigoriev I."/>
            <person name="Quatrano R.S."/>
            <person name="Boore J.L."/>
        </authorList>
    </citation>
    <scope>NUCLEOTIDE SEQUENCE [LARGE SCALE GENOMIC DNA]</scope>
    <source>
        <strain evidence="9 10">cv. Gransden 2004</strain>
    </source>
</reference>
<gene>
    <name evidence="9" type="primary">LOC112294702</name>
    <name evidence="8" type="ORF">PHYPA_002663</name>
</gene>
<dbReference type="AlphaFoldDB" id="A9RV03"/>
<dbReference type="Gramene" id="Pp3c2_14120V3.1">
    <property type="protein sequence ID" value="Pp3c2_14120V3.1"/>
    <property type="gene ID" value="Pp3c2_14120"/>
</dbReference>
<name>A9RV03_PHYPA</name>
<dbReference type="EMBL" id="ABEU02000002">
    <property type="protein sequence ID" value="PNR59871.1"/>
    <property type="molecule type" value="Genomic_DNA"/>
</dbReference>
<dbReference type="Proteomes" id="UP000006727">
    <property type="component" value="Chromosome 2"/>
</dbReference>
<sequence length="191" mass="20999">MADLAIPAVVQRNVSQLEIAVSDLQRHIRLLTSPESRESIQLLSPADRASYFLAIAKAANALFCLHLRTTGQDPEKHGVKSELERVSVYNDKVAAAIDRSMAPSRPTSAINVPAANRFIEHAIPDLTEEQKQKVREISRGGKRSMTWVRNPNEDSQTKKKLSVSEAAAAFLAEATKDLVPTAPRQNPLPDI</sequence>
<keyword evidence="6" id="KW-0963">Cytoplasm</keyword>
<dbReference type="GO" id="GO:0005737">
    <property type="term" value="C:cytoplasm"/>
    <property type="evidence" value="ECO:0007669"/>
    <property type="project" value="UniProtKB-SubCell"/>
</dbReference>
<keyword evidence="10" id="KW-1185">Reference proteome</keyword>
<keyword evidence="5 6" id="KW-0539">Nucleus</keyword>
<evidence type="ECO:0000256" key="1">
    <source>
        <dbReference type="ARBA" id="ARBA00004123"/>
    </source>
</evidence>
<keyword evidence="4 6" id="KW-0694">RNA-binding</keyword>
<reference evidence="9" key="3">
    <citation type="submission" date="2020-12" db="UniProtKB">
        <authorList>
            <consortium name="EnsemblPlants"/>
        </authorList>
    </citation>
    <scope>IDENTIFICATION</scope>
</reference>
<dbReference type="Gramene" id="Pp3c2_14120V3.2">
    <property type="protein sequence ID" value="Pp3c2_14120V3.2"/>
    <property type="gene ID" value="Pp3c2_14120"/>
</dbReference>
<reference evidence="8 10" key="2">
    <citation type="journal article" date="2018" name="Plant J.">
        <title>The Physcomitrella patens chromosome-scale assembly reveals moss genome structure and evolution.</title>
        <authorList>
            <person name="Lang D."/>
            <person name="Ullrich K.K."/>
            <person name="Murat F."/>
            <person name="Fuchs J."/>
            <person name="Jenkins J."/>
            <person name="Haas F.B."/>
            <person name="Piednoel M."/>
            <person name="Gundlach H."/>
            <person name="Van Bel M."/>
            <person name="Meyberg R."/>
            <person name="Vives C."/>
            <person name="Morata J."/>
            <person name="Symeonidi A."/>
            <person name="Hiss M."/>
            <person name="Muchero W."/>
            <person name="Kamisugi Y."/>
            <person name="Saleh O."/>
            <person name="Blanc G."/>
            <person name="Decker E.L."/>
            <person name="van Gessel N."/>
            <person name="Grimwood J."/>
            <person name="Hayes R.D."/>
            <person name="Graham S.W."/>
            <person name="Gunter L.E."/>
            <person name="McDaniel S.F."/>
            <person name="Hoernstein S.N.W."/>
            <person name="Larsson A."/>
            <person name="Li F.W."/>
            <person name="Perroud P.F."/>
            <person name="Phillips J."/>
            <person name="Ranjan P."/>
            <person name="Rokshar D.S."/>
            <person name="Rothfels C.J."/>
            <person name="Schneider L."/>
            <person name="Shu S."/>
            <person name="Stevenson D.W."/>
            <person name="Thummler F."/>
            <person name="Tillich M."/>
            <person name="Villarreal Aguilar J.C."/>
            <person name="Widiez T."/>
            <person name="Wong G.K."/>
            <person name="Wymore A."/>
            <person name="Zhang Y."/>
            <person name="Zimmer A.D."/>
            <person name="Quatrano R.S."/>
            <person name="Mayer K.F.X."/>
            <person name="Goodstein D."/>
            <person name="Casacuberta J.M."/>
            <person name="Vandepoele K."/>
            <person name="Reski R."/>
            <person name="Cuming A.C."/>
            <person name="Tuskan G.A."/>
            <person name="Maumus F."/>
            <person name="Salse J."/>
            <person name="Schmutz J."/>
            <person name="Rensing S.A."/>
        </authorList>
    </citation>
    <scope>NUCLEOTIDE SEQUENCE [LARGE SCALE GENOMIC DNA]</scope>
    <source>
        <strain evidence="9 10">cv. Gransden 2004</strain>
    </source>
</reference>
<dbReference type="KEGG" id="ppp:112294702"/>
<feature type="region of interest" description="Disordered" evidence="7">
    <location>
        <begin position="136"/>
        <end position="161"/>
    </location>
</feature>
<dbReference type="OrthoDB" id="1421013at2759"/>
<comment type="function">
    <text evidence="6">Plays a role in the recruitment of the exosome to pre-rRNA to mediate the 3'-5' end processing of the 5.8S rRNA.</text>
</comment>
<dbReference type="STRING" id="3218.A9RV03"/>
<dbReference type="PANTHER" id="PTHR15341:SF3">
    <property type="entry name" value="NUCLEAR NUCLEIC ACID-BINDING PROTEIN C1D"/>
    <property type="match status" value="1"/>
</dbReference>
<proteinExistence type="inferred from homology"/>
<dbReference type="GO" id="GO:0000178">
    <property type="term" value="C:exosome (RNase complex)"/>
    <property type="evidence" value="ECO:0000318"/>
    <property type="project" value="GO_Central"/>
</dbReference>
<dbReference type="GO" id="GO:0000460">
    <property type="term" value="P:maturation of 5.8S rRNA"/>
    <property type="evidence" value="ECO:0000318"/>
    <property type="project" value="GO_Central"/>
</dbReference>
<dbReference type="GO" id="GO:0005730">
    <property type="term" value="C:nucleolus"/>
    <property type="evidence" value="ECO:0000318"/>
    <property type="project" value="GO_Central"/>
</dbReference>
<dbReference type="GO" id="GO:0003723">
    <property type="term" value="F:RNA binding"/>
    <property type="evidence" value="ECO:0000318"/>
    <property type="project" value="GO_Central"/>
</dbReference>
<evidence type="ECO:0000313" key="10">
    <source>
        <dbReference type="Proteomes" id="UP000006727"/>
    </source>
</evidence>
<comment type="similarity">
    <text evidence="2 6">Belongs to the C1D family.</text>
</comment>
<keyword evidence="6" id="KW-0238">DNA-binding</keyword>
<dbReference type="PANTHER" id="PTHR15341">
    <property type="entry name" value="SUN-COR STEROID HORMONE RECEPTOR CO-REPRESSOR"/>
    <property type="match status" value="1"/>
</dbReference>
<dbReference type="EnsemblPlants" id="Pp3c2_14120V3.1">
    <property type="protein sequence ID" value="Pp3c2_14120V3.1"/>
    <property type="gene ID" value="Pp3c2_14120"/>
</dbReference>
<dbReference type="EnsemblPlants" id="Pp3c2_14120V3.3">
    <property type="protein sequence ID" value="Pp3c2_14120V3.3"/>
    <property type="gene ID" value="Pp3c2_14120"/>
</dbReference>
<comment type="subcellular location">
    <subcellularLocation>
        <location evidence="6">Cytoplasm</location>
    </subcellularLocation>
    <subcellularLocation>
        <location evidence="6">Nucleus</location>
        <location evidence="6">Nucleolus</location>
    </subcellularLocation>
    <subcellularLocation>
        <location evidence="1 6">Nucleus</location>
    </subcellularLocation>
</comment>
<dbReference type="FunCoup" id="A9RV03">
    <property type="interactions" value="2528"/>
</dbReference>
<dbReference type="GO" id="GO:0010468">
    <property type="term" value="P:regulation of gene expression"/>
    <property type="evidence" value="ECO:0000318"/>
    <property type="project" value="GO_Central"/>
</dbReference>
<dbReference type="GO" id="GO:0003677">
    <property type="term" value="F:DNA binding"/>
    <property type="evidence" value="ECO:0000318"/>
    <property type="project" value="GO_Central"/>
</dbReference>
<evidence type="ECO:0000256" key="6">
    <source>
        <dbReference type="RuleBase" id="RU368003"/>
    </source>
</evidence>
<comment type="subunit">
    <text evidence="6">Monomer and homodimer.</text>
</comment>
<evidence type="ECO:0000256" key="3">
    <source>
        <dbReference type="ARBA" id="ARBA00022552"/>
    </source>
</evidence>
<dbReference type="HOGENOM" id="CLU_115161_0_0_1"/>
<evidence type="ECO:0000256" key="2">
    <source>
        <dbReference type="ARBA" id="ARBA00009154"/>
    </source>
</evidence>
<evidence type="ECO:0000313" key="9">
    <source>
        <dbReference type="EnsemblPlants" id="Pp3c2_14120V3.1"/>
    </source>
</evidence>
<dbReference type="EnsemblPlants" id="Pp3c2_14120V3.2">
    <property type="protein sequence ID" value="Pp3c2_14120V3.2"/>
    <property type="gene ID" value="Pp3c2_14120"/>
</dbReference>
<dbReference type="RefSeq" id="XP_024401229.1">
    <property type="nucleotide sequence ID" value="XM_024545461.2"/>
</dbReference>
<accession>A9RV03</accession>
<protein>
    <recommendedName>
        <fullName evidence="6">Nuclear nucleic acid-binding protein C1D</fullName>
    </recommendedName>
</protein>
<keyword evidence="3 6" id="KW-0698">rRNA processing</keyword>
<dbReference type="Pfam" id="PF04000">
    <property type="entry name" value="Sas10_Utp3"/>
    <property type="match status" value="1"/>
</dbReference>
<dbReference type="OMA" id="MKSEMER"/>
<evidence type="ECO:0000256" key="4">
    <source>
        <dbReference type="ARBA" id="ARBA00022884"/>
    </source>
</evidence>